<organism evidence="2 3">
    <name type="scientific">Mauremys mutica</name>
    <name type="common">yellowpond turtle</name>
    <dbReference type="NCBI Taxonomy" id="74926"/>
    <lineage>
        <taxon>Eukaryota</taxon>
        <taxon>Metazoa</taxon>
        <taxon>Chordata</taxon>
        <taxon>Craniata</taxon>
        <taxon>Vertebrata</taxon>
        <taxon>Euteleostomi</taxon>
        <taxon>Archelosauria</taxon>
        <taxon>Testudinata</taxon>
        <taxon>Testudines</taxon>
        <taxon>Cryptodira</taxon>
        <taxon>Durocryptodira</taxon>
        <taxon>Testudinoidea</taxon>
        <taxon>Geoemydidae</taxon>
        <taxon>Geoemydinae</taxon>
        <taxon>Mauremys</taxon>
    </lineage>
</organism>
<evidence type="ECO:0000313" key="3">
    <source>
        <dbReference type="Proteomes" id="UP000827986"/>
    </source>
</evidence>
<keyword evidence="1" id="KW-0812">Transmembrane</keyword>
<comment type="caution">
    <text evidence="2">The sequence shown here is derived from an EMBL/GenBank/DDBJ whole genome shotgun (WGS) entry which is preliminary data.</text>
</comment>
<dbReference type="Proteomes" id="UP000827986">
    <property type="component" value="Unassembled WGS sequence"/>
</dbReference>
<keyword evidence="1" id="KW-0472">Membrane</keyword>
<sequence>MGKWRHRQYDSILIYVCIIFLFMYCISQFYLCHVLLSIIKLNKNFFNIVKAGDESISRANMCENEMEMSNDALVSLKGSLQTLKIQHLSSTLRKCSHSNSCQ</sequence>
<dbReference type="EMBL" id="JAHDVG010000464">
    <property type="protein sequence ID" value="KAH1184999.1"/>
    <property type="molecule type" value="Genomic_DNA"/>
</dbReference>
<name>A0A9D3XQM5_9SAUR</name>
<dbReference type="AlphaFoldDB" id="A0A9D3XQM5"/>
<gene>
    <name evidence="2" type="ORF">KIL84_012940</name>
</gene>
<feature type="transmembrane region" description="Helical" evidence="1">
    <location>
        <begin position="12"/>
        <end position="31"/>
    </location>
</feature>
<protein>
    <submittedName>
        <fullName evidence="2">Uncharacterized protein</fullName>
    </submittedName>
</protein>
<proteinExistence type="predicted"/>
<keyword evidence="3" id="KW-1185">Reference proteome</keyword>
<reference evidence="2" key="1">
    <citation type="submission" date="2021-09" db="EMBL/GenBank/DDBJ databases">
        <title>The genome of Mauremys mutica provides insights into the evolution of semi-aquatic lifestyle.</title>
        <authorList>
            <person name="Gong S."/>
            <person name="Gao Y."/>
        </authorList>
    </citation>
    <scope>NUCLEOTIDE SEQUENCE</scope>
    <source>
        <strain evidence="2">MM-2020</strain>
        <tissue evidence="2">Muscle</tissue>
    </source>
</reference>
<evidence type="ECO:0000313" key="2">
    <source>
        <dbReference type="EMBL" id="KAH1184999.1"/>
    </source>
</evidence>
<accession>A0A9D3XQM5</accession>
<keyword evidence="1" id="KW-1133">Transmembrane helix</keyword>
<evidence type="ECO:0000256" key="1">
    <source>
        <dbReference type="SAM" id="Phobius"/>
    </source>
</evidence>